<dbReference type="Proteomes" id="UP000295110">
    <property type="component" value="Unassembled WGS sequence"/>
</dbReference>
<organism evidence="2 3">
    <name type="scientific">Roseateles saccharophilus</name>
    <name type="common">Pseudomonas saccharophila</name>
    <dbReference type="NCBI Taxonomy" id="304"/>
    <lineage>
        <taxon>Bacteria</taxon>
        <taxon>Pseudomonadati</taxon>
        <taxon>Pseudomonadota</taxon>
        <taxon>Betaproteobacteria</taxon>
        <taxon>Burkholderiales</taxon>
        <taxon>Sphaerotilaceae</taxon>
        <taxon>Roseateles</taxon>
    </lineage>
</organism>
<keyword evidence="3" id="KW-1185">Reference proteome</keyword>
<keyword evidence="1" id="KW-0051">Antiviral defense</keyword>
<dbReference type="Pfam" id="PF18144">
    <property type="entry name" value="SMODS"/>
    <property type="match status" value="1"/>
</dbReference>
<evidence type="ECO:0008006" key="4">
    <source>
        <dbReference type="Google" id="ProtNLM"/>
    </source>
</evidence>
<protein>
    <recommendedName>
        <fullName evidence="4">Nucleotidyltransferase-like protein</fullName>
    </recommendedName>
</protein>
<sequence>MASVEQQLWSLVSEIEPTPTQKAGAARSQNHLRDLLSTGQIGARIRQSYLSGSYSRDTAIRPLDDVDVIFVIDPNGWSQGLAGLFRPAPEVVLNTFANAIRYRYPVSSTFGQRRSVRLELYHLDIDCVPAIEEAPGSDFVLIPDRDSGEWIRSSPRRHAAQATAVNQQNGGRAKPLVKLLKYWNGNLPSTARVRSFLIETLALTLLRQEPAGSLEGGLLSFFSFLSGFGGQSLLLSWTTRHGVTVTGYGGMTAPDLAGTGTNVAGRIDTATITKLVQHAARSRDRMLEAQRARSVDTAVDRVARALRGDL</sequence>
<gene>
    <name evidence="2" type="ORF">EV671_105220</name>
</gene>
<dbReference type="AlphaFoldDB" id="A0A4R3UBW5"/>
<evidence type="ECO:0000256" key="1">
    <source>
        <dbReference type="ARBA" id="ARBA00023118"/>
    </source>
</evidence>
<dbReference type="CDD" id="cd05400">
    <property type="entry name" value="NT_2-5OAS_ClassI-CCAase"/>
    <property type="match status" value="1"/>
</dbReference>
<name>A0A4R3UBW5_ROSSA</name>
<dbReference type="GO" id="GO:0016779">
    <property type="term" value="F:nucleotidyltransferase activity"/>
    <property type="evidence" value="ECO:0007669"/>
    <property type="project" value="InterPro"/>
</dbReference>
<dbReference type="EMBL" id="SMBU01000052">
    <property type="protein sequence ID" value="TCU84667.1"/>
    <property type="molecule type" value="Genomic_DNA"/>
</dbReference>
<dbReference type="Gene3D" id="3.30.460.10">
    <property type="entry name" value="Beta Polymerase, domain 2"/>
    <property type="match status" value="1"/>
</dbReference>
<dbReference type="GO" id="GO:0051607">
    <property type="term" value="P:defense response to virus"/>
    <property type="evidence" value="ECO:0007669"/>
    <property type="project" value="UniProtKB-KW"/>
</dbReference>
<dbReference type="InterPro" id="IPR006116">
    <property type="entry name" value="NT_2-5OAS_ClassI-CCAase"/>
</dbReference>
<accession>A0A4R3UBW5</accession>
<dbReference type="InterPro" id="IPR043519">
    <property type="entry name" value="NT_sf"/>
</dbReference>
<dbReference type="RefSeq" id="WP_132576531.1">
    <property type="nucleotide sequence ID" value="NZ_CBCSGL010000077.1"/>
</dbReference>
<dbReference type="OrthoDB" id="2082416at2"/>
<evidence type="ECO:0000313" key="2">
    <source>
        <dbReference type="EMBL" id="TCU84667.1"/>
    </source>
</evidence>
<evidence type="ECO:0000313" key="3">
    <source>
        <dbReference type="Proteomes" id="UP000295110"/>
    </source>
</evidence>
<proteinExistence type="predicted"/>
<dbReference type="SUPFAM" id="SSF81301">
    <property type="entry name" value="Nucleotidyltransferase"/>
    <property type="match status" value="1"/>
</dbReference>
<reference evidence="2 3" key="1">
    <citation type="submission" date="2019-03" db="EMBL/GenBank/DDBJ databases">
        <title>Genomic Encyclopedia of Type Strains, Phase IV (KMG-IV): sequencing the most valuable type-strain genomes for metagenomic binning, comparative biology and taxonomic classification.</title>
        <authorList>
            <person name="Goeker M."/>
        </authorList>
    </citation>
    <scope>NUCLEOTIDE SEQUENCE [LARGE SCALE GENOMIC DNA]</scope>
    <source>
        <strain evidence="2 3">DSM 654</strain>
    </source>
</reference>
<comment type="caution">
    <text evidence="2">The sequence shown here is derived from an EMBL/GenBank/DDBJ whole genome shotgun (WGS) entry which is preliminary data.</text>
</comment>